<dbReference type="EMBL" id="AGZI01000037">
    <property type="protein sequence ID" value="EKU81792.1"/>
    <property type="molecule type" value="Genomic_DNA"/>
</dbReference>
<reference evidence="1 2" key="1">
    <citation type="submission" date="2012-09" db="EMBL/GenBank/DDBJ databases">
        <title>The Genome Sequence of Massilia timonae CCUG 45783.</title>
        <authorList>
            <consortium name="The Broad Institute Genome Sequencing Platform"/>
            <person name="Earl A."/>
            <person name="Ward D."/>
            <person name="Feldgarden M."/>
            <person name="Gevers D."/>
            <person name="Huys G."/>
            <person name="Walker B."/>
            <person name="Young S.K."/>
            <person name="Zeng Q."/>
            <person name="Gargeya S."/>
            <person name="Fitzgerald M."/>
            <person name="Haas B."/>
            <person name="Abouelleil A."/>
            <person name="Alvarado L."/>
            <person name="Arachchi H.M."/>
            <person name="Berlin A.M."/>
            <person name="Chapman S.B."/>
            <person name="Goldberg J."/>
            <person name="Griggs A."/>
            <person name="Gujja S."/>
            <person name="Hansen M."/>
            <person name="Howarth C."/>
            <person name="Imamovic A."/>
            <person name="Larimer J."/>
            <person name="McCowen C."/>
            <person name="Montmayeur A."/>
            <person name="Murphy C."/>
            <person name="Neiman D."/>
            <person name="Pearson M."/>
            <person name="Priest M."/>
            <person name="Roberts A."/>
            <person name="Saif S."/>
            <person name="Shea T."/>
            <person name="Sisk P."/>
            <person name="Sykes S."/>
            <person name="Wortman J."/>
            <person name="Nusbaum C."/>
            <person name="Birren B."/>
        </authorList>
    </citation>
    <scope>NUCLEOTIDE SEQUENCE [LARGE SCALE GENOMIC DNA]</scope>
    <source>
        <strain evidence="1 2">CCUG 45783</strain>
    </source>
</reference>
<evidence type="ECO:0000313" key="2">
    <source>
        <dbReference type="Proteomes" id="UP000009874"/>
    </source>
</evidence>
<dbReference type="RefSeq" id="WP_005667653.1">
    <property type="nucleotide sequence ID" value="NZ_JH992923.1"/>
</dbReference>
<name>K9DSU9_9BURK</name>
<dbReference type="HOGENOM" id="CLU_119527_0_0_4"/>
<evidence type="ECO:0008006" key="3">
    <source>
        <dbReference type="Google" id="ProtNLM"/>
    </source>
</evidence>
<organism evidence="1 2">
    <name type="scientific">Massilia timonae CCUG 45783</name>
    <dbReference type="NCBI Taxonomy" id="883126"/>
    <lineage>
        <taxon>Bacteria</taxon>
        <taxon>Pseudomonadati</taxon>
        <taxon>Pseudomonadota</taxon>
        <taxon>Betaproteobacteria</taxon>
        <taxon>Burkholderiales</taxon>
        <taxon>Oxalobacteraceae</taxon>
        <taxon>Telluria group</taxon>
        <taxon>Massilia</taxon>
    </lineage>
</organism>
<sequence>MKFFRAIPIAQYTPGEELRRHPGRRLPSNIPYMVDNLWEFTRPSGRPSRRHAVYASPSPELALSYAIVGGAARTGYIACEIRFRKDPAFMQLPVEDAKLHPDILVHQQFVNRKLGSWSALALDRKVELAPLFLPGITRAELLGAMGTSTLLDEVVREASALVTFWWLEGRMQETGELFFEIDDDNVYTLDPVEALAS</sequence>
<proteinExistence type="predicted"/>
<keyword evidence="2" id="KW-1185">Reference proteome</keyword>
<protein>
    <recommendedName>
        <fullName evidence="3">RES domain-containing protein</fullName>
    </recommendedName>
</protein>
<dbReference type="OrthoDB" id="6862889at2"/>
<accession>K9DSU9</accession>
<dbReference type="Proteomes" id="UP000009874">
    <property type="component" value="Unassembled WGS sequence"/>
</dbReference>
<dbReference type="PATRIC" id="fig|883126.3.peg.3013"/>
<gene>
    <name evidence="1" type="ORF">HMPREF9710_02984</name>
</gene>
<dbReference type="AlphaFoldDB" id="K9DSU9"/>
<comment type="caution">
    <text evidence="1">The sequence shown here is derived from an EMBL/GenBank/DDBJ whole genome shotgun (WGS) entry which is preliminary data.</text>
</comment>
<evidence type="ECO:0000313" key="1">
    <source>
        <dbReference type="EMBL" id="EKU81792.1"/>
    </source>
</evidence>